<evidence type="ECO:0000313" key="1">
    <source>
        <dbReference type="EMBL" id="AFH62904.1"/>
    </source>
</evidence>
<dbReference type="EMBL" id="CP003422">
    <property type="protein sequence ID" value="AFH62904.1"/>
    <property type="molecule type" value="Genomic_DNA"/>
</dbReference>
<reference evidence="1 2" key="1">
    <citation type="submission" date="2013-06" db="EMBL/GenBank/DDBJ databases">
        <title>Complete genome sequence of Paenibacillus mucilaginosus K02.</title>
        <authorList>
            <person name="Xiao B."/>
            <person name="Sun L."/>
            <person name="Xiao L."/>
            <person name="Lian B."/>
        </authorList>
    </citation>
    <scope>NUCLEOTIDE SEQUENCE [LARGE SCALE GENOMIC DNA]</scope>
    <source>
        <strain evidence="1 2">K02</strain>
    </source>
</reference>
<dbReference type="HOGENOM" id="CLU_2555079_0_0_9"/>
<organism evidence="1 2">
    <name type="scientific">Paenibacillus mucilaginosus K02</name>
    <dbReference type="NCBI Taxonomy" id="997761"/>
    <lineage>
        <taxon>Bacteria</taxon>
        <taxon>Bacillati</taxon>
        <taxon>Bacillota</taxon>
        <taxon>Bacilli</taxon>
        <taxon>Bacillales</taxon>
        <taxon>Paenibacillaceae</taxon>
        <taxon>Paenibacillus</taxon>
    </lineage>
</organism>
<proteinExistence type="predicted"/>
<gene>
    <name evidence="1" type="ORF">B2K_19675</name>
</gene>
<accession>I0BKK7</accession>
<dbReference type="KEGG" id="pmw:B2K_19675"/>
<dbReference type="Proteomes" id="UP000007392">
    <property type="component" value="Chromosome"/>
</dbReference>
<protein>
    <submittedName>
        <fullName evidence="1">Uncharacterized protein</fullName>
    </submittedName>
</protein>
<dbReference type="AlphaFoldDB" id="I0BKK7"/>
<evidence type="ECO:0000313" key="2">
    <source>
        <dbReference type="Proteomes" id="UP000007392"/>
    </source>
</evidence>
<name>I0BKK7_9BACL</name>
<sequence length="82" mass="9590">MKFRYPPFALRFQEIKFELFTVEQRPTAGIQHLTKVDRGSPSLGFSFGWQQFLDFIPLVITDFVSSHHIYMYPILSGQGLHK</sequence>